<dbReference type="SUPFAM" id="SSF53955">
    <property type="entry name" value="Lysozyme-like"/>
    <property type="match status" value="1"/>
</dbReference>
<dbReference type="PROSITE" id="PS51348">
    <property type="entry name" value="GLYCOSYL_HYDROL_F22_2"/>
    <property type="match status" value="1"/>
</dbReference>
<evidence type="ECO:0000256" key="7">
    <source>
        <dbReference type="ARBA" id="ARBA00023157"/>
    </source>
</evidence>
<dbReference type="PRINTS" id="PR00135">
    <property type="entry name" value="LYZLACT"/>
</dbReference>
<evidence type="ECO:0000256" key="1">
    <source>
        <dbReference type="ARBA" id="ARBA00000632"/>
    </source>
</evidence>
<evidence type="ECO:0000256" key="5">
    <source>
        <dbReference type="ARBA" id="ARBA00022638"/>
    </source>
</evidence>
<evidence type="ECO:0000313" key="14">
    <source>
        <dbReference type="Proteomes" id="UP001623349"/>
    </source>
</evidence>
<evidence type="ECO:0000256" key="2">
    <source>
        <dbReference type="ARBA" id="ARBA00011245"/>
    </source>
</evidence>
<keyword evidence="11" id="KW-0732">Signal</keyword>
<evidence type="ECO:0000256" key="3">
    <source>
        <dbReference type="ARBA" id="ARBA00012732"/>
    </source>
</evidence>
<comment type="catalytic activity">
    <reaction evidence="1">
        <text>Hydrolysis of (1-&gt;4)-beta-linkages between N-acetylmuramic acid and N-acetyl-D-glucosamine residues in a peptidoglycan and between N-acetyl-D-glucosamine residues in chitodextrins.</text>
        <dbReference type="EC" id="3.2.1.17"/>
    </reaction>
</comment>
<evidence type="ECO:0000256" key="10">
    <source>
        <dbReference type="RuleBase" id="RU004440"/>
    </source>
</evidence>
<dbReference type="InterPro" id="IPR001916">
    <property type="entry name" value="Glyco_hydro_22"/>
</dbReference>
<feature type="domain" description="Glycosyl hydrolases family 22 (GH22)" evidence="12">
    <location>
        <begin position="95"/>
        <end position="113"/>
    </location>
</feature>
<name>A0ABQ0F8J3_APOSI</name>
<feature type="chain" id="PRO_5047202617" description="lysozyme" evidence="11">
    <location>
        <begin position="19"/>
        <end position="148"/>
    </location>
</feature>
<dbReference type="PANTHER" id="PTHR11407:SF28">
    <property type="entry name" value="LYSOZYME C"/>
    <property type="match status" value="1"/>
</dbReference>
<dbReference type="InterPro" id="IPR000974">
    <property type="entry name" value="Glyco_hydro_22_lys"/>
</dbReference>
<protein>
    <recommendedName>
        <fullName evidence="3">lysozyme</fullName>
        <ecNumber evidence="3">3.2.1.17</ecNumber>
    </recommendedName>
    <alternativeName>
        <fullName evidence="9">1,4-beta-N-acetylmuramidase C</fullName>
    </alternativeName>
</protein>
<keyword evidence="6" id="KW-0378">Hydrolase</keyword>
<gene>
    <name evidence="13" type="ORF">APTSU1_001082600</name>
</gene>
<keyword evidence="4" id="KW-0929">Antimicrobial</keyword>
<reference evidence="13 14" key="1">
    <citation type="submission" date="2024-08" db="EMBL/GenBank/DDBJ databases">
        <title>The draft genome of Apodemus speciosus.</title>
        <authorList>
            <person name="Nabeshima K."/>
            <person name="Suzuki S."/>
            <person name="Onuma M."/>
        </authorList>
    </citation>
    <scope>NUCLEOTIDE SEQUENCE [LARGE SCALE GENOMIC DNA]</scope>
    <source>
        <strain evidence="13">IB14-021</strain>
    </source>
</reference>
<evidence type="ECO:0000259" key="12">
    <source>
        <dbReference type="PROSITE" id="PS00128"/>
    </source>
</evidence>
<evidence type="ECO:0000256" key="9">
    <source>
        <dbReference type="ARBA" id="ARBA00032459"/>
    </source>
</evidence>
<dbReference type="PROSITE" id="PS00128">
    <property type="entry name" value="GLYCOSYL_HYDROL_F22_1"/>
    <property type="match status" value="1"/>
</dbReference>
<proteinExistence type="inferred from homology"/>
<feature type="signal peptide" evidence="11">
    <location>
        <begin position="1"/>
        <end position="18"/>
    </location>
</feature>
<comment type="subunit">
    <text evidence="2">Monomer.</text>
</comment>
<evidence type="ECO:0000256" key="4">
    <source>
        <dbReference type="ARBA" id="ARBA00022529"/>
    </source>
</evidence>
<keyword evidence="7" id="KW-1015">Disulfide bond</keyword>
<keyword evidence="8" id="KW-0326">Glycosidase</keyword>
<dbReference type="EC" id="3.2.1.17" evidence="3"/>
<evidence type="ECO:0000256" key="6">
    <source>
        <dbReference type="ARBA" id="ARBA00022801"/>
    </source>
</evidence>
<dbReference type="EMBL" id="BAAFST010000010">
    <property type="protein sequence ID" value="GAB1295592.1"/>
    <property type="molecule type" value="Genomic_DNA"/>
</dbReference>
<keyword evidence="5" id="KW-0081">Bacteriolytic enzyme</keyword>
<dbReference type="PANTHER" id="PTHR11407">
    <property type="entry name" value="LYSOZYME C"/>
    <property type="match status" value="1"/>
</dbReference>
<evidence type="ECO:0000256" key="8">
    <source>
        <dbReference type="ARBA" id="ARBA00023295"/>
    </source>
</evidence>
<comment type="similarity">
    <text evidence="10">Belongs to the glycosyl hydrolase 22 family.</text>
</comment>
<sequence length="148" mass="16335">MKALLMLGLLLLSVTVQAKVFEHCEFARILKNNGMAGYAGISLASWVCLAQHESGYNTQATTYHPGSNSSHYGIFQINSQYGCDDGKTPRAVNACGIPCSALLQDDITQAIQCVKKVVKDRQSNRGWVSWHVHCNNRDLTQYIRNCGV</sequence>
<accession>A0ABQ0F8J3</accession>
<dbReference type="InterPro" id="IPR023346">
    <property type="entry name" value="Lysozyme-like_dom_sf"/>
</dbReference>
<dbReference type="PRINTS" id="PR00137">
    <property type="entry name" value="LYSOZYME"/>
</dbReference>
<dbReference type="Proteomes" id="UP001623349">
    <property type="component" value="Unassembled WGS sequence"/>
</dbReference>
<dbReference type="Pfam" id="PF00062">
    <property type="entry name" value="Lys"/>
    <property type="match status" value="1"/>
</dbReference>
<evidence type="ECO:0000313" key="13">
    <source>
        <dbReference type="EMBL" id="GAB1295592.1"/>
    </source>
</evidence>
<dbReference type="SMART" id="SM00263">
    <property type="entry name" value="LYZ1"/>
    <property type="match status" value="1"/>
</dbReference>
<dbReference type="InterPro" id="IPR019799">
    <property type="entry name" value="Glyco_hydro_22_CS"/>
</dbReference>
<dbReference type="CDD" id="cd16897">
    <property type="entry name" value="LYZ_C"/>
    <property type="match status" value="1"/>
</dbReference>
<dbReference type="Gene3D" id="1.10.530.10">
    <property type="match status" value="1"/>
</dbReference>
<keyword evidence="14" id="KW-1185">Reference proteome</keyword>
<evidence type="ECO:0000256" key="11">
    <source>
        <dbReference type="SAM" id="SignalP"/>
    </source>
</evidence>
<organism evidence="13 14">
    <name type="scientific">Apodemus speciosus</name>
    <name type="common">Large Japanese field mouse</name>
    <dbReference type="NCBI Taxonomy" id="105296"/>
    <lineage>
        <taxon>Eukaryota</taxon>
        <taxon>Metazoa</taxon>
        <taxon>Chordata</taxon>
        <taxon>Craniata</taxon>
        <taxon>Vertebrata</taxon>
        <taxon>Euteleostomi</taxon>
        <taxon>Mammalia</taxon>
        <taxon>Eutheria</taxon>
        <taxon>Euarchontoglires</taxon>
        <taxon>Glires</taxon>
        <taxon>Rodentia</taxon>
        <taxon>Myomorpha</taxon>
        <taxon>Muroidea</taxon>
        <taxon>Muridae</taxon>
        <taxon>Murinae</taxon>
        <taxon>Apodemus</taxon>
    </lineage>
</organism>
<comment type="caution">
    <text evidence="13">The sequence shown here is derived from an EMBL/GenBank/DDBJ whole genome shotgun (WGS) entry which is preliminary data.</text>
</comment>